<feature type="signal peptide" evidence="1">
    <location>
        <begin position="1"/>
        <end position="24"/>
    </location>
</feature>
<dbReference type="OrthoDB" id="680837at2"/>
<sequence length="233" mass="26575">MKNLFQKTILLSSILTASYFSSQAQVGTEITLANNDVNYSGKISTDKTNQDWLASTWNKGAVKLSNDSIYRNLDLIYDIANNRPIFKSENDKPQVFKLGVKEFSINLPTETGRSNVKKFKNGFPSIAGGDASTFYEVLSDGNATLLKKTQIKIIDERPAGSIYSVKQKQKFYTYFIFLENNKKIIEVKKDKKQLLSILEQSKQQKLNSYISENNLNLKKDDELSKLFDYYNTL</sequence>
<reference evidence="3" key="1">
    <citation type="submission" date="2016-10" db="EMBL/GenBank/DDBJ databases">
        <authorList>
            <person name="Varghese N."/>
            <person name="Submissions S."/>
        </authorList>
    </citation>
    <scope>NUCLEOTIDE SEQUENCE [LARGE SCALE GENOMIC DNA]</scope>
    <source>
        <strain evidence="3">DSM 17933</strain>
    </source>
</reference>
<keyword evidence="3" id="KW-1185">Reference proteome</keyword>
<feature type="chain" id="PRO_5011701178" evidence="1">
    <location>
        <begin position="25"/>
        <end position="233"/>
    </location>
</feature>
<evidence type="ECO:0000256" key="1">
    <source>
        <dbReference type="SAM" id="SignalP"/>
    </source>
</evidence>
<evidence type="ECO:0000313" key="3">
    <source>
        <dbReference type="Proteomes" id="UP000199643"/>
    </source>
</evidence>
<name>A0A1G7R7T3_9SPHI</name>
<organism evidence="2 3">
    <name type="scientific">Pedobacter terrae</name>
    <dbReference type="NCBI Taxonomy" id="405671"/>
    <lineage>
        <taxon>Bacteria</taxon>
        <taxon>Pseudomonadati</taxon>
        <taxon>Bacteroidota</taxon>
        <taxon>Sphingobacteriia</taxon>
        <taxon>Sphingobacteriales</taxon>
        <taxon>Sphingobacteriaceae</taxon>
        <taxon>Pedobacter</taxon>
    </lineage>
</organism>
<dbReference type="Proteomes" id="UP000199643">
    <property type="component" value="Unassembled WGS sequence"/>
</dbReference>
<proteinExistence type="predicted"/>
<dbReference type="EMBL" id="FNCH01000003">
    <property type="protein sequence ID" value="SDG06229.1"/>
    <property type="molecule type" value="Genomic_DNA"/>
</dbReference>
<protein>
    <submittedName>
        <fullName evidence="2">Uncharacterized protein</fullName>
    </submittedName>
</protein>
<dbReference type="STRING" id="405671.SAMN05421827_10393"/>
<gene>
    <name evidence="2" type="ORF">SAMN05421827_10393</name>
</gene>
<keyword evidence="1" id="KW-0732">Signal</keyword>
<evidence type="ECO:0000313" key="2">
    <source>
        <dbReference type="EMBL" id="SDG06229.1"/>
    </source>
</evidence>
<accession>A0A1G7R7T3</accession>
<dbReference type="RefSeq" id="WP_143009034.1">
    <property type="nucleotide sequence ID" value="NZ_FNCH01000003.1"/>
</dbReference>
<dbReference type="AlphaFoldDB" id="A0A1G7R7T3"/>